<dbReference type="EMBL" id="CP021694">
    <property type="protein sequence ID" value="ARX32736.1"/>
    <property type="molecule type" value="Genomic_DNA"/>
</dbReference>
<dbReference type="STRING" id="584.AOUC001_18035"/>
<evidence type="ECO:0000313" key="3">
    <source>
        <dbReference type="Proteomes" id="UP000195540"/>
    </source>
</evidence>
<dbReference type="RefSeq" id="WP_004253075.1">
    <property type="nucleotide sequence ID" value="NZ_ABFCQN020000019.1"/>
</dbReference>
<evidence type="ECO:0000313" key="2">
    <source>
        <dbReference type="EMBL" id="SUC17965.1"/>
    </source>
</evidence>
<reference evidence="2 4" key="2">
    <citation type="submission" date="2018-06" db="EMBL/GenBank/DDBJ databases">
        <authorList>
            <consortium name="Pathogen Informatics"/>
            <person name="Doyle S."/>
        </authorList>
    </citation>
    <scope>NUCLEOTIDE SEQUENCE [LARGE SCALE GENOMIC DNA]</scope>
    <source>
        <strain evidence="2 4">NCTC11938</strain>
    </source>
</reference>
<evidence type="ECO:0000313" key="4">
    <source>
        <dbReference type="Proteomes" id="UP000254191"/>
    </source>
</evidence>
<proteinExistence type="predicted"/>
<dbReference type="GeneID" id="6802048"/>
<organism evidence="1 3">
    <name type="scientific">Proteus mirabilis</name>
    <dbReference type="NCBI Taxonomy" id="584"/>
    <lineage>
        <taxon>Bacteria</taxon>
        <taxon>Pseudomonadati</taxon>
        <taxon>Pseudomonadota</taxon>
        <taxon>Gammaproteobacteria</taxon>
        <taxon>Enterobacterales</taxon>
        <taxon>Morganellaceae</taxon>
        <taxon>Proteus</taxon>
    </lineage>
</organism>
<dbReference type="AlphaFoldDB" id="A0A1Z1SQQ6"/>
<dbReference type="Proteomes" id="UP000254191">
    <property type="component" value="Unassembled WGS sequence"/>
</dbReference>
<dbReference type="OMA" id="FYAEDAH"/>
<name>A0A1Z1SQQ6_PROMI</name>
<accession>A0A1Z1SQQ6</accession>
<gene>
    <name evidence="1" type="ORF">AM402_00710</name>
    <name evidence="2" type="ORF">NCTC11938_00305</name>
</gene>
<sequence length="82" mass="9407">MSIKSELIATKVDIELKEAFVAIARNKHRPASQILRDLIRVYVESNQTQPNEKTLNTFAKTDKGDDVFYAEDAHDLFKKLDI</sequence>
<dbReference type="OrthoDB" id="5124853at2"/>
<evidence type="ECO:0000313" key="1">
    <source>
        <dbReference type="EMBL" id="ARX32736.1"/>
    </source>
</evidence>
<dbReference type="KEGG" id="pvl:AOB99_00970"/>
<protein>
    <submittedName>
        <fullName evidence="2">Plasmid-like protein</fullName>
    </submittedName>
</protein>
<reference evidence="1 3" key="1">
    <citation type="submission" date="2017-05" db="EMBL/GenBank/DDBJ databases">
        <title>Whole genome sequencing of Proteus mirabilis AR_0155.</title>
        <authorList>
            <person name="Conlan S."/>
            <person name="Thomas P.J."/>
            <person name="Mullikin J."/>
            <person name="Frank K.M."/>
            <person name="Segre J.A."/>
        </authorList>
    </citation>
    <scope>NUCLEOTIDE SEQUENCE [LARGE SCALE GENOMIC DNA]</scope>
    <source>
        <strain evidence="1 3">AR_0155</strain>
    </source>
</reference>
<dbReference type="EMBL" id="UGTS01000003">
    <property type="protein sequence ID" value="SUC17965.1"/>
    <property type="molecule type" value="Genomic_DNA"/>
</dbReference>
<dbReference type="Proteomes" id="UP000195540">
    <property type="component" value="Chromosome"/>
</dbReference>